<dbReference type="EMBL" id="AP019400">
    <property type="protein sequence ID" value="BBI32169.1"/>
    <property type="molecule type" value="Genomic_DNA"/>
</dbReference>
<dbReference type="GO" id="GO:0005524">
    <property type="term" value="F:ATP binding"/>
    <property type="evidence" value="ECO:0007669"/>
    <property type="project" value="UniProtKB-KW"/>
</dbReference>
<dbReference type="Gene3D" id="2.40.100.10">
    <property type="entry name" value="Cyclophilin-like"/>
    <property type="match status" value="2"/>
</dbReference>
<dbReference type="InterPro" id="IPR010016">
    <property type="entry name" value="PxpB"/>
</dbReference>
<gene>
    <name evidence="6" type="ORF">KCTCHS21_15680</name>
</gene>
<evidence type="ECO:0000256" key="1">
    <source>
        <dbReference type="ARBA" id="ARBA00022741"/>
    </source>
</evidence>
<reference evidence="6 7" key="1">
    <citation type="submission" date="2019-01" db="EMBL/GenBank/DDBJ databases">
        <title>Complete genome sequence of Cohnella hallensis HS21 isolated from Korean fir (Abies koreana) rhizospheric soil.</title>
        <authorList>
            <person name="Jiang L."/>
            <person name="Kang S.W."/>
            <person name="Kim S."/>
            <person name="Jung J."/>
            <person name="Kim C.Y."/>
            <person name="Kim D.H."/>
            <person name="Kim S.W."/>
            <person name="Lee J."/>
        </authorList>
    </citation>
    <scope>NUCLEOTIDE SEQUENCE [LARGE SCALE GENOMIC DNA]</scope>
    <source>
        <strain evidence="6 7">HS21</strain>
    </source>
</reference>
<keyword evidence="1" id="KW-0547">Nucleotide-binding</keyword>
<dbReference type="Pfam" id="PF02626">
    <property type="entry name" value="CT_A_B"/>
    <property type="match status" value="1"/>
</dbReference>
<evidence type="ECO:0000256" key="2">
    <source>
        <dbReference type="ARBA" id="ARBA00022801"/>
    </source>
</evidence>
<dbReference type="OrthoDB" id="9782422at2"/>
<feature type="domain" description="Carboxyltransferase" evidence="5">
    <location>
        <begin position="262"/>
        <end position="571"/>
    </location>
</feature>
<name>A0A3T1D2B4_9BACL</name>
<dbReference type="InterPro" id="IPR003833">
    <property type="entry name" value="CT_C_D"/>
</dbReference>
<dbReference type="NCBIfam" id="TIGR00370">
    <property type="entry name" value="5-oxoprolinase subunit PxpB"/>
    <property type="match status" value="1"/>
</dbReference>
<keyword evidence="2" id="KW-0378">Hydrolase</keyword>
<evidence type="ECO:0000256" key="3">
    <source>
        <dbReference type="ARBA" id="ARBA00022840"/>
    </source>
</evidence>
<dbReference type="SUPFAM" id="SSF160467">
    <property type="entry name" value="PH0987 N-terminal domain-like"/>
    <property type="match status" value="1"/>
</dbReference>
<keyword evidence="7" id="KW-1185">Reference proteome</keyword>
<accession>A0A3T1D2B4</accession>
<proteinExistence type="predicted"/>
<dbReference type="RefSeq" id="WP_130606518.1">
    <property type="nucleotide sequence ID" value="NZ_AP019400.1"/>
</dbReference>
<dbReference type="NCBIfam" id="TIGR00724">
    <property type="entry name" value="urea_amlyse_rel"/>
    <property type="match status" value="1"/>
</dbReference>
<dbReference type="InterPro" id="IPR029000">
    <property type="entry name" value="Cyclophilin-like_dom_sf"/>
</dbReference>
<dbReference type="PANTHER" id="PTHR43309">
    <property type="entry name" value="5-OXOPROLINASE SUBUNIT C"/>
    <property type="match status" value="1"/>
</dbReference>
<dbReference type="InterPro" id="IPR052708">
    <property type="entry name" value="PxpC"/>
</dbReference>
<protein>
    <recommendedName>
        <fullName evidence="8">Allophanate hydrolase</fullName>
    </recommendedName>
</protein>
<evidence type="ECO:0008006" key="8">
    <source>
        <dbReference type="Google" id="ProtNLM"/>
    </source>
</evidence>
<organism evidence="6 7">
    <name type="scientific">Cohnella abietis</name>
    <dbReference type="NCBI Taxonomy" id="2507935"/>
    <lineage>
        <taxon>Bacteria</taxon>
        <taxon>Bacillati</taxon>
        <taxon>Bacillota</taxon>
        <taxon>Bacilli</taxon>
        <taxon>Bacillales</taxon>
        <taxon>Paenibacillaceae</taxon>
        <taxon>Cohnella</taxon>
    </lineage>
</organism>
<dbReference type="SMART" id="SM00797">
    <property type="entry name" value="AHS2"/>
    <property type="match status" value="1"/>
</dbReference>
<evidence type="ECO:0000313" key="6">
    <source>
        <dbReference type="EMBL" id="BBI32169.1"/>
    </source>
</evidence>
<evidence type="ECO:0000259" key="4">
    <source>
        <dbReference type="SMART" id="SM00796"/>
    </source>
</evidence>
<dbReference type="Gene3D" id="3.30.1360.40">
    <property type="match status" value="1"/>
</dbReference>
<keyword evidence="3" id="KW-0067">ATP-binding</keyword>
<dbReference type="GO" id="GO:0016787">
    <property type="term" value="F:hydrolase activity"/>
    <property type="evidence" value="ECO:0007669"/>
    <property type="project" value="UniProtKB-KW"/>
</dbReference>
<feature type="domain" description="Carboxyltransferase" evidence="4">
    <location>
        <begin position="8"/>
        <end position="207"/>
    </location>
</feature>
<dbReference type="SMART" id="SM00796">
    <property type="entry name" value="AHS1"/>
    <property type="match status" value="1"/>
</dbReference>
<dbReference type="InterPro" id="IPR003778">
    <property type="entry name" value="CT_A_B"/>
</dbReference>
<dbReference type="Proteomes" id="UP000289856">
    <property type="component" value="Chromosome"/>
</dbReference>
<dbReference type="Pfam" id="PF02682">
    <property type="entry name" value="CT_C_D"/>
    <property type="match status" value="1"/>
</dbReference>
<dbReference type="PANTHER" id="PTHR43309:SF5">
    <property type="entry name" value="5-OXOPROLINASE SUBUNIT C"/>
    <property type="match status" value="1"/>
</dbReference>
<sequence length="585" mass="63444">MHKHKISNSVLPLGDHAFLLRWNEPVTSAATLAAIAQAIGQLGLAWLQEIVPAYRTIAFYIRHLTISPEQAAEELLYALDLIEVQQLPPPRQIELPVVYGGKQGPDLADCARRSGISIEQFVERHSKEAYIVAMLGFAPGFPYLSGLDEALAQPRHGSPRLKVLAGSVGIAGKQTGVYSVTSPGGWQIIGRTARALFEPTETAPFLLSPGDIVRFVPVEAHEDAQPNKQATIKDFPTTPVITVLKPGLLTTVQDRGRRGWQAFGVSVGGAMDDVAMRAANLLIGNNEDEAVLEMTLSGGSYLFERNSLISLCGADLGASVNGERIPMNRPVFVSKGATLFFKGAISGCRSYLAIAGGIDVPYLLGSRSTDSRAQMGGGFGRGLQEGDTLGSLYPSKRAFKLQTLLQEKAEASDACWSSTGWSVNTIGWHEGDTYIKSPSLRARTITLRVLLGAEWEDFSLESQQVLFRKPFRVEPSSDRMGVRIAGEALQRKNHEELESHGVVPGTIQVPPSGQPIILGVACQPTGGYPKMAHVISVDLRLLAQTLPGDWIKFELTDSQTAEQELRKRERELAVMKAGLLAQQHI</sequence>
<evidence type="ECO:0000313" key="7">
    <source>
        <dbReference type="Proteomes" id="UP000289856"/>
    </source>
</evidence>
<dbReference type="AlphaFoldDB" id="A0A3T1D2B4"/>
<dbReference type="SUPFAM" id="SSF50891">
    <property type="entry name" value="Cyclophilin-like"/>
    <property type="match status" value="2"/>
</dbReference>
<evidence type="ECO:0000259" key="5">
    <source>
        <dbReference type="SMART" id="SM00797"/>
    </source>
</evidence>
<dbReference type="KEGG" id="cohn:KCTCHS21_15680"/>